<evidence type="ECO:0000313" key="1">
    <source>
        <dbReference type="EMBL" id="CAB1446473.1"/>
    </source>
</evidence>
<protein>
    <submittedName>
        <fullName evidence="1">Uncharacterized protein</fullName>
    </submittedName>
</protein>
<evidence type="ECO:0000313" key="2">
    <source>
        <dbReference type="Proteomes" id="UP001153269"/>
    </source>
</evidence>
<sequence length="110" mass="12233">MSNHELYEPLQSSFRPHHSTERALIKITNDILIAADSGSSETLTHAFITSRLDYCNGVLSSVPDNILNRLQYVGLNRPVSQSGNMFPQICKQKASRIDLIVLYTLSGPES</sequence>
<name>A0A9N7VBX0_PLEPL</name>
<proteinExistence type="predicted"/>
<organism evidence="1 2">
    <name type="scientific">Pleuronectes platessa</name>
    <name type="common">European plaice</name>
    <dbReference type="NCBI Taxonomy" id="8262"/>
    <lineage>
        <taxon>Eukaryota</taxon>
        <taxon>Metazoa</taxon>
        <taxon>Chordata</taxon>
        <taxon>Craniata</taxon>
        <taxon>Vertebrata</taxon>
        <taxon>Euteleostomi</taxon>
        <taxon>Actinopterygii</taxon>
        <taxon>Neopterygii</taxon>
        <taxon>Teleostei</taxon>
        <taxon>Neoteleostei</taxon>
        <taxon>Acanthomorphata</taxon>
        <taxon>Carangaria</taxon>
        <taxon>Pleuronectiformes</taxon>
        <taxon>Pleuronectoidei</taxon>
        <taxon>Pleuronectidae</taxon>
        <taxon>Pleuronectes</taxon>
    </lineage>
</organism>
<keyword evidence="2" id="KW-1185">Reference proteome</keyword>
<dbReference type="Proteomes" id="UP001153269">
    <property type="component" value="Unassembled WGS sequence"/>
</dbReference>
<comment type="caution">
    <text evidence="1">The sequence shown here is derived from an EMBL/GenBank/DDBJ whole genome shotgun (WGS) entry which is preliminary data.</text>
</comment>
<dbReference type="AlphaFoldDB" id="A0A9N7VBX0"/>
<reference evidence="1" key="1">
    <citation type="submission" date="2020-03" db="EMBL/GenBank/DDBJ databases">
        <authorList>
            <person name="Weist P."/>
        </authorList>
    </citation>
    <scope>NUCLEOTIDE SEQUENCE</scope>
</reference>
<gene>
    <name evidence="1" type="ORF">PLEPLA_LOCUS34199</name>
</gene>
<dbReference type="EMBL" id="CADEAL010003916">
    <property type="protein sequence ID" value="CAB1446473.1"/>
    <property type="molecule type" value="Genomic_DNA"/>
</dbReference>
<accession>A0A9N7VBX0</accession>